<feature type="region of interest" description="Disordered" evidence="1">
    <location>
        <begin position="33"/>
        <end position="183"/>
    </location>
</feature>
<reference evidence="3" key="1">
    <citation type="submission" date="2020-05" db="EMBL/GenBank/DDBJ databases">
        <title>Phylogenomic resolution of chytrid fungi.</title>
        <authorList>
            <person name="Stajich J.E."/>
            <person name="Amses K."/>
            <person name="Simmons R."/>
            <person name="Seto K."/>
            <person name="Myers J."/>
            <person name="Bonds A."/>
            <person name="Quandt C.A."/>
            <person name="Barry K."/>
            <person name="Liu P."/>
            <person name="Grigoriev I."/>
            <person name="Longcore J.E."/>
            <person name="James T.Y."/>
        </authorList>
    </citation>
    <scope>NUCLEOTIDE SEQUENCE</scope>
    <source>
        <strain evidence="3">PLAUS21</strain>
    </source>
</reference>
<feature type="transmembrane region" description="Helical" evidence="2">
    <location>
        <begin position="186"/>
        <end position="209"/>
    </location>
</feature>
<keyword evidence="2" id="KW-0472">Membrane</keyword>
<evidence type="ECO:0000313" key="4">
    <source>
        <dbReference type="Proteomes" id="UP001210925"/>
    </source>
</evidence>
<feature type="region of interest" description="Disordered" evidence="1">
    <location>
        <begin position="263"/>
        <end position="317"/>
    </location>
</feature>
<feature type="compositionally biased region" description="Pro residues" evidence="1">
    <location>
        <begin position="35"/>
        <end position="53"/>
    </location>
</feature>
<dbReference type="EMBL" id="JADGKB010000171">
    <property type="protein sequence ID" value="KAJ3251701.1"/>
    <property type="molecule type" value="Genomic_DNA"/>
</dbReference>
<keyword evidence="2" id="KW-1133">Transmembrane helix</keyword>
<protein>
    <submittedName>
        <fullName evidence="3">Uncharacterized protein</fullName>
    </submittedName>
</protein>
<sequence>MTVVAGQQYYNCGFILGRSPPCRVVGGNSITCASPPAPPPPPPPKPQPTPPPTGGNGGSSGNNGGNGGSSSNNGGSNGNNGGTNGNSGGGNAGNGGSSNSNNNNGNSGNNAPKNTFPSSAAGATSPKQTTVAGSQPSGVPAAPNLPNGVTLSGDPGGNSSNTNGNSGNENPLTMSNQQGSSSTSSLGLLIGGVVFAVVIIAGLGFIFVVHKRKSVSESKDLQSAPNSIPPSSPDYYSSPQTPVTPNARWSPATTAQSFTPYVLNDIPAQNPPAINQNAWSNSPHNRFSLPSESSDFNQGINQGSGYATNTSSSGILSGNDNYGQLRYDSSDKVTDYSAMTPQSPMYSGNQPQNVMSPASAQNQPPILLNSGYLQEDPTLPPVLARPQGY</sequence>
<dbReference type="Proteomes" id="UP001210925">
    <property type="component" value="Unassembled WGS sequence"/>
</dbReference>
<keyword evidence="2" id="KW-0812">Transmembrane</keyword>
<organism evidence="3 4">
    <name type="scientific">Boothiomyces macroporosus</name>
    <dbReference type="NCBI Taxonomy" id="261099"/>
    <lineage>
        <taxon>Eukaryota</taxon>
        <taxon>Fungi</taxon>
        <taxon>Fungi incertae sedis</taxon>
        <taxon>Chytridiomycota</taxon>
        <taxon>Chytridiomycota incertae sedis</taxon>
        <taxon>Chytridiomycetes</taxon>
        <taxon>Rhizophydiales</taxon>
        <taxon>Terramycetaceae</taxon>
        <taxon>Boothiomyces</taxon>
    </lineage>
</organism>
<feature type="compositionally biased region" description="Low complexity" evidence="1">
    <location>
        <begin position="157"/>
        <end position="170"/>
    </location>
</feature>
<accession>A0AAD5UAH7</accession>
<feature type="region of interest" description="Disordered" evidence="1">
    <location>
        <begin position="334"/>
        <end position="389"/>
    </location>
</feature>
<feature type="compositionally biased region" description="Polar residues" evidence="1">
    <location>
        <begin position="337"/>
        <end position="364"/>
    </location>
</feature>
<feature type="region of interest" description="Disordered" evidence="1">
    <location>
        <begin position="216"/>
        <end position="251"/>
    </location>
</feature>
<keyword evidence="4" id="KW-1185">Reference proteome</keyword>
<evidence type="ECO:0000256" key="1">
    <source>
        <dbReference type="SAM" id="MobiDB-lite"/>
    </source>
</evidence>
<dbReference type="AlphaFoldDB" id="A0AAD5UAH7"/>
<feature type="compositionally biased region" description="Polar residues" evidence="1">
    <location>
        <begin position="272"/>
        <end position="317"/>
    </location>
</feature>
<feature type="compositionally biased region" description="Polar residues" evidence="1">
    <location>
        <begin position="115"/>
        <end position="137"/>
    </location>
</feature>
<comment type="caution">
    <text evidence="3">The sequence shown here is derived from an EMBL/GenBank/DDBJ whole genome shotgun (WGS) entry which is preliminary data.</text>
</comment>
<evidence type="ECO:0000256" key="2">
    <source>
        <dbReference type="SAM" id="Phobius"/>
    </source>
</evidence>
<feature type="compositionally biased region" description="Gly residues" evidence="1">
    <location>
        <begin position="54"/>
        <end position="68"/>
    </location>
</feature>
<evidence type="ECO:0000313" key="3">
    <source>
        <dbReference type="EMBL" id="KAJ3251701.1"/>
    </source>
</evidence>
<gene>
    <name evidence="3" type="ORF">HK103_002189</name>
</gene>
<feature type="compositionally biased region" description="Low complexity" evidence="1">
    <location>
        <begin position="97"/>
        <end position="114"/>
    </location>
</feature>
<proteinExistence type="predicted"/>
<feature type="compositionally biased region" description="Gly residues" evidence="1">
    <location>
        <begin position="75"/>
        <end position="96"/>
    </location>
</feature>
<name>A0AAD5UAH7_9FUNG</name>